<feature type="region of interest" description="Disordered" evidence="1">
    <location>
        <begin position="19"/>
        <end position="40"/>
    </location>
</feature>
<keyword evidence="2" id="KW-0732">Signal</keyword>
<accession>A0ABT6MVV5</accession>
<dbReference type="EMBL" id="JARYGZ010000001">
    <property type="protein sequence ID" value="MDH7637125.1"/>
    <property type="molecule type" value="Genomic_DNA"/>
</dbReference>
<evidence type="ECO:0000256" key="2">
    <source>
        <dbReference type="SAM" id="SignalP"/>
    </source>
</evidence>
<feature type="signal peptide" evidence="2">
    <location>
        <begin position="1"/>
        <end position="22"/>
    </location>
</feature>
<dbReference type="Proteomes" id="UP001160625">
    <property type="component" value="Unassembled WGS sequence"/>
</dbReference>
<evidence type="ECO:0000313" key="3">
    <source>
        <dbReference type="EMBL" id="MDH7637125.1"/>
    </source>
</evidence>
<evidence type="ECO:0008006" key="5">
    <source>
        <dbReference type="Google" id="ProtNLM"/>
    </source>
</evidence>
<sequence length="117" mass="11864">MSRALRSAAMVLTALVAGGASAQTEPAPAPAPNSTTLRLSDDERNQLLAGNTEEKVDAARAGLGSGAPGRQIHGEIGAMVGTHGTRGIYGTAAVPLGDNASATVSFEDSRYGYGRPR</sequence>
<dbReference type="RefSeq" id="WP_281042495.1">
    <property type="nucleotide sequence ID" value="NZ_JARYGZ010000001.1"/>
</dbReference>
<evidence type="ECO:0000256" key="1">
    <source>
        <dbReference type="SAM" id="MobiDB-lite"/>
    </source>
</evidence>
<reference evidence="3" key="1">
    <citation type="submission" date="2023-04" db="EMBL/GenBank/DDBJ databases">
        <title>Sphingomonas sp. MAHUQ-71 isolated from rice field.</title>
        <authorList>
            <person name="Huq M.A."/>
        </authorList>
    </citation>
    <scope>NUCLEOTIDE SEQUENCE</scope>
    <source>
        <strain evidence="3">MAHUQ-71</strain>
    </source>
</reference>
<name>A0ABT6MVV5_9SPHN</name>
<feature type="chain" id="PRO_5046862875" description="DUF4148 domain-containing protein" evidence="2">
    <location>
        <begin position="23"/>
        <end position="117"/>
    </location>
</feature>
<comment type="caution">
    <text evidence="3">The sequence shown here is derived from an EMBL/GenBank/DDBJ whole genome shotgun (WGS) entry which is preliminary data.</text>
</comment>
<proteinExistence type="predicted"/>
<protein>
    <recommendedName>
        <fullName evidence="5">DUF4148 domain-containing protein</fullName>
    </recommendedName>
</protein>
<gene>
    <name evidence="3" type="ORF">QGN17_00145</name>
</gene>
<keyword evidence="4" id="KW-1185">Reference proteome</keyword>
<evidence type="ECO:0000313" key="4">
    <source>
        <dbReference type="Proteomes" id="UP001160625"/>
    </source>
</evidence>
<organism evidence="3 4">
    <name type="scientific">Sphingomonas oryzagri</name>
    <dbReference type="NCBI Taxonomy" id="3042314"/>
    <lineage>
        <taxon>Bacteria</taxon>
        <taxon>Pseudomonadati</taxon>
        <taxon>Pseudomonadota</taxon>
        <taxon>Alphaproteobacteria</taxon>
        <taxon>Sphingomonadales</taxon>
        <taxon>Sphingomonadaceae</taxon>
        <taxon>Sphingomonas</taxon>
    </lineage>
</organism>